<dbReference type="InterPro" id="IPR018003">
    <property type="entry name" value="Insecticidal_toxin/plasmid_vir"/>
</dbReference>
<dbReference type="EMBL" id="MKWS01000009">
    <property type="protein sequence ID" value="RVD77122.1"/>
    <property type="molecule type" value="Genomic_DNA"/>
</dbReference>
<evidence type="ECO:0000256" key="2">
    <source>
        <dbReference type="SAM" id="MobiDB-lite"/>
    </source>
</evidence>
<comment type="caution">
    <text evidence="3">The sequence shown here is derived from an EMBL/GenBank/DDBJ whole genome shotgun (WGS) entry which is preliminary data.</text>
</comment>
<evidence type="ECO:0000313" key="3">
    <source>
        <dbReference type="EMBL" id="RVD77122.1"/>
    </source>
</evidence>
<feature type="region of interest" description="Disordered" evidence="2">
    <location>
        <begin position="83"/>
        <end position="102"/>
    </location>
</feature>
<dbReference type="RefSeq" id="WP_127650104.1">
    <property type="nucleotide sequence ID" value="NZ_MKWS01000009.1"/>
</dbReference>
<dbReference type="AlphaFoldDB" id="A0AA94EMQ8"/>
<name>A0AA94EMQ8_9PSED</name>
<evidence type="ECO:0000256" key="1">
    <source>
        <dbReference type="ARBA" id="ARBA00023026"/>
    </source>
</evidence>
<evidence type="ECO:0000313" key="4">
    <source>
        <dbReference type="Proteomes" id="UP000288002"/>
    </source>
</evidence>
<accession>A0AA94EMQ8</accession>
<organism evidence="3 4">
    <name type="scientific">Pseudomonas koreensis</name>
    <dbReference type="NCBI Taxonomy" id="198620"/>
    <lineage>
        <taxon>Bacteria</taxon>
        <taxon>Pseudomonadati</taxon>
        <taxon>Pseudomonadota</taxon>
        <taxon>Gammaproteobacteria</taxon>
        <taxon>Pseudomonadales</taxon>
        <taxon>Pseudomonadaceae</taxon>
        <taxon>Pseudomonas</taxon>
    </lineage>
</organism>
<sequence length="854" mass="94924">MDVSKPSHLQRLIDFRGSTQDARIDFELAMQDLKITSVFDIVRRSKEQFIRECVLYNASDAERIYHRACNHARQVGRLYQQRQISSDSAKGRERRSSAAGSTSPVTYQNLFKENWKQFCEEGDVAAIDSPVAYLNALYLFAGQLENTSIQPDRITLDKRRPDIQTLLMDHQSAFVAQPMLNIVNNVLSKNIETYLSNQAERTSLHQALASAHYPFSLPYDIHHQQCLAGLGADKPALGALNYLISPALPFSPDKIQYGYIGKSRLRAQEMLCGLSPEQQKILLKPLASDTDHAALKKAFGVSQLAGLEEVKTFKSKAGLTNDQLDQLLARGKHSPCQSRHETNPAATYATAYINGDSSGARLTITKGKDGELLLSDGSKPRLDRLQRMIRLQRWMAIPFAELDTLIVNAMRSEGNVSRVLNQNTLRTLGVYRYLAQRYSIAPEEFAAFLHDMPTQACGERMPLFDQVFNHSAIFINSLQASSSRSLDNVDASSQVIYSQLSAGLALTQDELMALIQQTRTCFPTLKQDLPSISSLYRQARIARMFGLSPRECTSLAKLIGGETFYTLLVHGTLSATPAANIDILDVLMALDWAVEWFKHTRHDVPSIQRVLAPAPGDWTFDQSLQDRLSAIAHQADADATQQVRLLENFLYEMTEVPASHLPCVLKLAGTTHAQVWQNLKSPVSGGAMPDWLLDILRAAIACRDLQLSGRTLTRLLDKPEWLASGNTPTLTLQNVYLLESVSHWVHTRGQSEESLLHFLQLAHQTEQNLSPAELDQMLARLLDWTADQVTVLINASDARDVMSMAVLDWVMRCQACCNATGLSAATLIKACALTSDSPATDWHTVGAALIAARH</sequence>
<dbReference type="Pfam" id="PF03538">
    <property type="entry name" value="VRP1"/>
    <property type="match status" value="1"/>
</dbReference>
<reference evidence="3 4" key="1">
    <citation type="submission" date="2016-10" db="EMBL/GenBank/DDBJ databases">
        <title>Search of new enzymes for the oxidation of sulfur compounds.</title>
        <authorList>
            <person name="Novo A."/>
            <person name="Moreira I.S."/>
            <person name="Castro P.M."/>
        </authorList>
    </citation>
    <scope>NUCLEOTIDE SEQUENCE [LARGE SCALE GENOMIC DNA]</scope>
    <source>
        <strain evidence="3 4">A9</strain>
    </source>
</reference>
<keyword evidence="1" id="KW-0843">Virulence</keyword>
<proteinExistence type="predicted"/>
<protein>
    <submittedName>
        <fullName evidence="3">Virulence plasmid 28.1kDa A protein</fullName>
    </submittedName>
</protein>
<dbReference type="Proteomes" id="UP000288002">
    <property type="component" value="Unassembled WGS sequence"/>
</dbReference>
<gene>
    <name evidence="3" type="ORF">A9HBioS_3145</name>
</gene>